<sequence>YGSREPPVYNISSVTVPIMTMWGENDHFTTRQDVKKVVNDLPNVIEDKRIDWDAWTHLDYLYGKDADILVYDHVLKFLAKYNTV</sequence>
<accession>A0A8J2PWC9</accession>
<gene>
    <name evidence="1" type="ORF">AFUS01_LOCUS34416</name>
</gene>
<evidence type="ECO:0000313" key="2">
    <source>
        <dbReference type="Proteomes" id="UP000708208"/>
    </source>
</evidence>
<proteinExistence type="predicted"/>
<protein>
    <recommendedName>
        <fullName evidence="3">Lipase</fullName>
    </recommendedName>
</protein>
<dbReference type="AlphaFoldDB" id="A0A8J2PWC9"/>
<dbReference type="PANTHER" id="PTHR11005">
    <property type="entry name" value="LYSOSOMAL ACID LIPASE-RELATED"/>
    <property type="match status" value="1"/>
</dbReference>
<comment type="caution">
    <text evidence="1">The sequence shown here is derived from an EMBL/GenBank/DDBJ whole genome shotgun (WGS) entry which is preliminary data.</text>
</comment>
<dbReference type="Proteomes" id="UP000708208">
    <property type="component" value="Unassembled WGS sequence"/>
</dbReference>
<name>A0A8J2PWC9_9HEXA</name>
<keyword evidence="2" id="KW-1185">Reference proteome</keyword>
<reference evidence="1" key="1">
    <citation type="submission" date="2021-06" db="EMBL/GenBank/DDBJ databases">
        <authorList>
            <person name="Hodson N. C."/>
            <person name="Mongue J. A."/>
            <person name="Jaron S. K."/>
        </authorList>
    </citation>
    <scope>NUCLEOTIDE SEQUENCE</scope>
</reference>
<dbReference type="OrthoDB" id="9974421at2759"/>
<feature type="non-terminal residue" evidence="1">
    <location>
        <position position="1"/>
    </location>
</feature>
<organism evidence="1 2">
    <name type="scientific">Allacma fusca</name>
    <dbReference type="NCBI Taxonomy" id="39272"/>
    <lineage>
        <taxon>Eukaryota</taxon>
        <taxon>Metazoa</taxon>
        <taxon>Ecdysozoa</taxon>
        <taxon>Arthropoda</taxon>
        <taxon>Hexapoda</taxon>
        <taxon>Collembola</taxon>
        <taxon>Symphypleona</taxon>
        <taxon>Sminthuridae</taxon>
        <taxon>Allacma</taxon>
    </lineage>
</organism>
<dbReference type="EMBL" id="CAJVCH010532137">
    <property type="protein sequence ID" value="CAG7824250.1"/>
    <property type="molecule type" value="Genomic_DNA"/>
</dbReference>
<evidence type="ECO:0008006" key="3">
    <source>
        <dbReference type="Google" id="ProtNLM"/>
    </source>
</evidence>
<evidence type="ECO:0000313" key="1">
    <source>
        <dbReference type="EMBL" id="CAG7824250.1"/>
    </source>
</evidence>